<dbReference type="InterPro" id="IPR000700">
    <property type="entry name" value="PAS-assoc_C"/>
</dbReference>
<dbReference type="InterPro" id="IPR036890">
    <property type="entry name" value="HATPase_C_sf"/>
</dbReference>
<evidence type="ECO:0000313" key="7">
    <source>
        <dbReference type="Proteomes" id="UP001303211"/>
    </source>
</evidence>
<dbReference type="SUPFAM" id="SSF55874">
    <property type="entry name" value="ATPase domain of HSP90 chaperone/DNA topoisomerase II/histidine kinase"/>
    <property type="match status" value="1"/>
</dbReference>
<dbReference type="PROSITE" id="PS50112">
    <property type="entry name" value="PAS"/>
    <property type="match status" value="2"/>
</dbReference>
<dbReference type="SMART" id="SM00086">
    <property type="entry name" value="PAC"/>
    <property type="match status" value="2"/>
</dbReference>
<dbReference type="Pfam" id="PF13426">
    <property type="entry name" value="PAS_9"/>
    <property type="match status" value="2"/>
</dbReference>
<dbReference type="SMART" id="SM00091">
    <property type="entry name" value="PAS"/>
    <property type="match status" value="2"/>
</dbReference>
<dbReference type="PANTHER" id="PTHR43065:SF23">
    <property type="entry name" value="SENSOR HISTIDINE KINASE PDTAS"/>
    <property type="match status" value="1"/>
</dbReference>
<protein>
    <recommendedName>
        <fullName evidence="2">histidine kinase</fullName>
        <ecNumber evidence="2">2.7.13.3</ecNumber>
    </recommendedName>
</protein>
<dbReference type="InterPro" id="IPR035965">
    <property type="entry name" value="PAS-like_dom_sf"/>
</dbReference>
<dbReference type="PROSITE" id="PS50113">
    <property type="entry name" value="PAC"/>
    <property type="match status" value="2"/>
</dbReference>
<keyword evidence="7" id="KW-1185">Reference proteome</keyword>
<dbReference type="InterPro" id="IPR001610">
    <property type="entry name" value="PAC"/>
</dbReference>
<evidence type="ECO:0000259" key="4">
    <source>
        <dbReference type="PROSITE" id="PS50112"/>
    </source>
</evidence>
<dbReference type="InterPro" id="IPR005467">
    <property type="entry name" value="His_kinase_dom"/>
</dbReference>
<comment type="catalytic activity">
    <reaction evidence="1">
        <text>ATP + protein L-histidine = ADP + protein N-phospho-L-histidine.</text>
        <dbReference type="EC" id="2.7.13.3"/>
    </reaction>
</comment>
<dbReference type="PRINTS" id="PR00344">
    <property type="entry name" value="BCTRLSENSOR"/>
</dbReference>
<feature type="domain" description="PAC" evidence="5">
    <location>
        <begin position="78"/>
        <end position="128"/>
    </location>
</feature>
<organism evidence="6 7">
    <name type="scientific">Diaphorobacter limosus</name>
    <dbReference type="NCBI Taxonomy" id="3036128"/>
    <lineage>
        <taxon>Bacteria</taxon>
        <taxon>Pseudomonadati</taxon>
        <taxon>Pseudomonadota</taxon>
        <taxon>Betaproteobacteria</taxon>
        <taxon>Burkholderiales</taxon>
        <taxon>Comamonadaceae</taxon>
        <taxon>Diaphorobacter</taxon>
    </lineage>
</organism>
<dbReference type="Pfam" id="PF07568">
    <property type="entry name" value="HisKA_2"/>
    <property type="match status" value="1"/>
</dbReference>
<dbReference type="RefSeq" id="WP_317701036.1">
    <property type="nucleotide sequence ID" value="NZ_CP136921.1"/>
</dbReference>
<feature type="domain" description="Histidine kinase" evidence="3">
    <location>
        <begin position="260"/>
        <end position="454"/>
    </location>
</feature>
<evidence type="ECO:0000256" key="1">
    <source>
        <dbReference type="ARBA" id="ARBA00000085"/>
    </source>
</evidence>
<dbReference type="SMART" id="SM00387">
    <property type="entry name" value="HATPase_c"/>
    <property type="match status" value="1"/>
</dbReference>
<dbReference type="Proteomes" id="UP001303211">
    <property type="component" value="Chromosome"/>
</dbReference>
<dbReference type="NCBIfam" id="TIGR00229">
    <property type="entry name" value="sensory_box"/>
    <property type="match status" value="2"/>
</dbReference>
<feature type="domain" description="PAS" evidence="4">
    <location>
        <begin position="122"/>
        <end position="175"/>
    </location>
</feature>
<name>A0ABZ0IZX3_9BURK</name>
<dbReference type="Pfam" id="PF02518">
    <property type="entry name" value="HATPase_c"/>
    <property type="match status" value="1"/>
</dbReference>
<accession>A0ABZ0IZX3</accession>
<dbReference type="EC" id="2.7.13.3" evidence="2"/>
<sequence>MEYYQQAFDSSPDGLLVVDPQGLIVQANAQACTLFGYASGELDQQMIEALVPKHRRRQHIGHREHYGESPHPRAMGGQGLQLAGLRKDGSEFSVDVMLSPLRGNIGPMTLCVVRDVTERVHTERLMRDLLESAPDAMVIVNAQGRIELVNSQTETVFGFARQELLGQPIEVLIPQRFRAHHPQYRSGYHANPRVRPMGEELQLYGLRKDGSEMPIEISLSPLKTSNGTLVVSAIRDISSRKRAEQLILDSLKEKEVLLKEIHHRVKNNLAVISSLFSLQSNNLDDEHLKTILRQSQDRVRSMALVHETLYSHNLAEVDFTEYVTSLSAQLLTNYSLSTGQVQLVTELEPILLSIDMAVPCGLILNELITNALKHGLQDGRAGRLLVALRRTEPGRFELEVSDDGCGLPPDFDLASGNSLGKRLIRSLVKQLNGQVQFTSAQPGTRVLLTLPLPARKESGT</sequence>
<dbReference type="PROSITE" id="PS50109">
    <property type="entry name" value="HIS_KIN"/>
    <property type="match status" value="1"/>
</dbReference>
<gene>
    <name evidence="6" type="ORF">P4826_14225</name>
</gene>
<dbReference type="InterPro" id="IPR000014">
    <property type="entry name" value="PAS"/>
</dbReference>
<dbReference type="PANTHER" id="PTHR43065">
    <property type="entry name" value="SENSOR HISTIDINE KINASE"/>
    <property type="match status" value="1"/>
</dbReference>
<feature type="domain" description="PAC" evidence="5">
    <location>
        <begin position="197"/>
        <end position="249"/>
    </location>
</feature>
<dbReference type="CDD" id="cd00130">
    <property type="entry name" value="PAS"/>
    <property type="match status" value="2"/>
</dbReference>
<dbReference type="Gene3D" id="3.30.450.20">
    <property type="entry name" value="PAS domain"/>
    <property type="match status" value="2"/>
</dbReference>
<dbReference type="EMBL" id="CP136921">
    <property type="protein sequence ID" value="WOO31557.1"/>
    <property type="molecule type" value="Genomic_DNA"/>
</dbReference>
<dbReference type="InterPro" id="IPR003594">
    <property type="entry name" value="HATPase_dom"/>
</dbReference>
<evidence type="ECO:0000259" key="3">
    <source>
        <dbReference type="PROSITE" id="PS50109"/>
    </source>
</evidence>
<evidence type="ECO:0000313" key="6">
    <source>
        <dbReference type="EMBL" id="WOO31557.1"/>
    </source>
</evidence>
<dbReference type="SUPFAM" id="SSF55785">
    <property type="entry name" value="PYP-like sensor domain (PAS domain)"/>
    <property type="match status" value="2"/>
</dbReference>
<proteinExistence type="predicted"/>
<dbReference type="InterPro" id="IPR011495">
    <property type="entry name" value="Sig_transdc_His_kin_sub2_dim/P"/>
</dbReference>
<dbReference type="Gene3D" id="3.30.565.10">
    <property type="entry name" value="Histidine kinase-like ATPase, C-terminal domain"/>
    <property type="match status" value="1"/>
</dbReference>
<feature type="domain" description="PAS" evidence="4">
    <location>
        <begin position="1"/>
        <end position="42"/>
    </location>
</feature>
<reference evidence="6 7" key="1">
    <citation type="submission" date="2023-03" db="EMBL/GenBank/DDBJ databases">
        <title>Diaphorobacter basophil sp. nov., isolated from a sewage-treatment plant.</title>
        <authorList>
            <person name="Yang K."/>
        </authorList>
    </citation>
    <scope>NUCLEOTIDE SEQUENCE [LARGE SCALE GENOMIC DNA]</scope>
    <source>
        <strain evidence="6 7">Y-1</strain>
    </source>
</reference>
<evidence type="ECO:0000256" key="2">
    <source>
        <dbReference type="ARBA" id="ARBA00012438"/>
    </source>
</evidence>
<dbReference type="InterPro" id="IPR004358">
    <property type="entry name" value="Sig_transdc_His_kin-like_C"/>
</dbReference>
<evidence type="ECO:0000259" key="5">
    <source>
        <dbReference type="PROSITE" id="PS50113"/>
    </source>
</evidence>